<accession>A0ABX7NW23</accession>
<keyword evidence="1" id="KW-0732">Signal</keyword>
<evidence type="ECO:0000256" key="1">
    <source>
        <dbReference type="SAM" id="SignalP"/>
    </source>
</evidence>
<reference evidence="2 3" key="1">
    <citation type="submission" date="2021-02" db="EMBL/GenBank/DDBJ databases">
        <title>De Novo genome assembly of isolated myxobacteria.</title>
        <authorList>
            <person name="Stevens D.C."/>
        </authorList>
    </citation>
    <scope>NUCLEOTIDE SEQUENCE [LARGE SCALE GENOMIC DNA]</scope>
    <source>
        <strain evidence="3">SCPEA02</strain>
    </source>
</reference>
<keyword evidence="3" id="KW-1185">Reference proteome</keyword>
<evidence type="ECO:0000313" key="2">
    <source>
        <dbReference type="EMBL" id="QSQ23141.1"/>
    </source>
</evidence>
<sequence length="247" mass="25945">MFSALLALPLMLLTAAPVSRTPVVVELFTSEGCSSCPAADAALSRLARAQPLEGVELIPLGFHVDYWDDLGWKDAFASPAYSARQRRYALNGDENSVYTPQMVVDGERSFVGDEAKAREQAASAAKRAKVPVRVSARVDGDAAVLTVRLDAAPPPGTELWAALTEDGLSSRVTRGENAGHTLEHAAVVRAQVTLPAPKADPAGGFVTEARVPLAAGWKRPSLRAVAVLQESRGPVRGAATAALAPKS</sequence>
<gene>
    <name evidence="2" type="ORF">JY651_50040</name>
</gene>
<feature type="signal peptide" evidence="1">
    <location>
        <begin position="1"/>
        <end position="20"/>
    </location>
</feature>
<evidence type="ECO:0000313" key="3">
    <source>
        <dbReference type="Proteomes" id="UP000662747"/>
    </source>
</evidence>
<dbReference type="InterPro" id="IPR036249">
    <property type="entry name" value="Thioredoxin-like_sf"/>
</dbReference>
<dbReference type="RefSeq" id="WP_206724716.1">
    <property type="nucleotide sequence ID" value="NZ_CP071090.1"/>
</dbReference>
<dbReference type="Pfam" id="PF06764">
    <property type="entry name" value="DUF1223"/>
    <property type="match status" value="1"/>
</dbReference>
<name>A0ABX7NW23_9BACT</name>
<dbReference type="InterPro" id="IPR010634">
    <property type="entry name" value="DUF1223"/>
</dbReference>
<organism evidence="2 3">
    <name type="scientific">Pyxidicoccus parkwayensis</name>
    <dbReference type="NCBI Taxonomy" id="2813578"/>
    <lineage>
        <taxon>Bacteria</taxon>
        <taxon>Pseudomonadati</taxon>
        <taxon>Myxococcota</taxon>
        <taxon>Myxococcia</taxon>
        <taxon>Myxococcales</taxon>
        <taxon>Cystobacterineae</taxon>
        <taxon>Myxococcaceae</taxon>
        <taxon>Pyxidicoccus</taxon>
    </lineage>
</organism>
<dbReference type="SUPFAM" id="SSF52833">
    <property type="entry name" value="Thioredoxin-like"/>
    <property type="match status" value="1"/>
</dbReference>
<dbReference type="PANTHER" id="PTHR36057:SF1">
    <property type="entry name" value="LIPOPROTEIN LIPID ATTACHMENT SITE-LIKE PROTEIN, PUTATIVE (DUF1223)-RELATED"/>
    <property type="match status" value="1"/>
</dbReference>
<dbReference type="EMBL" id="CP071090">
    <property type="protein sequence ID" value="QSQ23141.1"/>
    <property type="molecule type" value="Genomic_DNA"/>
</dbReference>
<proteinExistence type="predicted"/>
<protein>
    <submittedName>
        <fullName evidence="2">DUF1223 domain-containing protein</fullName>
    </submittedName>
</protein>
<dbReference type="Proteomes" id="UP000662747">
    <property type="component" value="Chromosome"/>
</dbReference>
<dbReference type="PANTHER" id="PTHR36057">
    <property type="match status" value="1"/>
</dbReference>
<feature type="chain" id="PRO_5046719779" evidence="1">
    <location>
        <begin position="21"/>
        <end position="247"/>
    </location>
</feature>